<protein>
    <recommendedName>
        <fullName evidence="3">BTB domain-containing protein</fullName>
    </recommendedName>
</protein>
<accession>A0A9P3GU06</accession>
<evidence type="ECO:0008006" key="3">
    <source>
        <dbReference type="Google" id="ProtNLM"/>
    </source>
</evidence>
<reference evidence="1 2" key="1">
    <citation type="submission" date="2021-08" db="EMBL/GenBank/DDBJ databases">
        <title>Draft Genome Sequence of Phanerochaete sordida strain YK-624.</title>
        <authorList>
            <person name="Mori T."/>
            <person name="Dohra H."/>
            <person name="Suzuki T."/>
            <person name="Kawagishi H."/>
            <person name="Hirai H."/>
        </authorList>
    </citation>
    <scope>NUCLEOTIDE SEQUENCE [LARGE SCALE GENOMIC DNA]</scope>
    <source>
        <strain evidence="1 2">YK-624</strain>
    </source>
</reference>
<proteinExistence type="predicted"/>
<sequence length="341" mass="38939">MVNPIPIHDDKFYFADGDLVLRSLPSSEGKVTLFRPHQTTMAYSSPVFSGMLGIPGEQEMYDGAPVVDLGDTAEELRALLDALHDPSAITVSRWDPNAPLILTPLMRVASKYMADAIRERIIALLEEGCPRTFEQWVRFSAEQRALEQLYATSPDPFNDGTGLSDRVPEPAALVRFACDFDVPTLLPFAFYTLASIPAARTWTRPAGSPRVASRRYARWELLDAGELARVLRGRETLSYIRENSKQWADYYFSAPTFLCIVPQHRRACSERVLEVEDQWLQHIARKPMHTGCPDPLRIFEDAYYDAQAWKLCDDCTGKMRKWIREEQQRDIWDSLQDTFDL</sequence>
<dbReference type="Proteomes" id="UP000703269">
    <property type="component" value="Unassembled WGS sequence"/>
</dbReference>
<keyword evidence="2" id="KW-1185">Reference proteome</keyword>
<dbReference type="AlphaFoldDB" id="A0A9P3GU06"/>
<gene>
    <name evidence="1" type="ORF">PsYK624_169140</name>
</gene>
<evidence type="ECO:0000313" key="2">
    <source>
        <dbReference type="Proteomes" id="UP000703269"/>
    </source>
</evidence>
<evidence type="ECO:0000313" key="1">
    <source>
        <dbReference type="EMBL" id="GJF00620.1"/>
    </source>
</evidence>
<dbReference type="EMBL" id="BPQB01000174">
    <property type="protein sequence ID" value="GJF00620.1"/>
    <property type="molecule type" value="Genomic_DNA"/>
</dbReference>
<name>A0A9P3GU06_9APHY</name>
<dbReference type="OrthoDB" id="3268787at2759"/>
<organism evidence="1 2">
    <name type="scientific">Phanerochaete sordida</name>
    <dbReference type="NCBI Taxonomy" id="48140"/>
    <lineage>
        <taxon>Eukaryota</taxon>
        <taxon>Fungi</taxon>
        <taxon>Dikarya</taxon>
        <taxon>Basidiomycota</taxon>
        <taxon>Agaricomycotina</taxon>
        <taxon>Agaricomycetes</taxon>
        <taxon>Polyporales</taxon>
        <taxon>Phanerochaetaceae</taxon>
        <taxon>Phanerochaete</taxon>
    </lineage>
</organism>
<comment type="caution">
    <text evidence="1">The sequence shown here is derived from an EMBL/GenBank/DDBJ whole genome shotgun (WGS) entry which is preliminary data.</text>
</comment>